<protein>
    <submittedName>
        <fullName evidence="1">Protein Lines homolog 1 isoform X1</fullName>
    </submittedName>
</protein>
<dbReference type="AlphaFoldDB" id="A0AAD3MKJ4"/>
<evidence type="ECO:0000313" key="1">
    <source>
        <dbReference type="EMBL" id="GLD55642.1"/>
    </source>
</evidence>
<proteinExistence type="predicted"/>
<reference evidence="1" key="1">
    <citation type="submission" date="2022-08" db="EMBL/GenBank/DDBJ databases">
        <title>Genome sequencing of akame (Lates japonicus).</title>
        <authorList>
            <person name="Hashiguchi Y."/>
            <person name="Takahashi H."/>
        </authorList>
    </citation>
    <scope>NUCLEOTIDE SEQUENCE</scope>
    <source>
        <strain evidence="1">Kochi</strain>
    </source>
</reference>
<accession>A0AAD3MKJ4</accession>
<name>A0AAD3MKJ4_LATJO</name>
<keyword evidence="2" id="KW-1185">Reference proteome</keyword>
<dbReference type="EMBL" id="BRZM01000022">
    <property type="protein sequence ID" value="GLD55642.1"/>
    <property type="molecule type" value="Genomic_DNA"/>
</dbReference>
<dbReference type="Proteomes" id="UP001279410">
    <property type="component" value="Unassembled WGS sequence"/>
</dbReference>
<evidence type="ECO:0000313" key="2">
    <source>
        <dbReference type="Proteomes" id="UP001279410"/>
    </source>
</evidence>
<comment type="caution">
    <text evidence="1">The sequence shown here is derived from an EMBL/GenBank/DDBJ whole genome shotgun (WGS) entry which is preliminary data.</text>
</comment>
<organism evidence="1 2">
    <name type="scientific">Lates japonicus</name>
    <name type="common">Japanese lates</name>
    <dbReference type="NCBI Taxonomy" id="270547"/>
    <lineage>
        <taxon>Eukaryota</taxon>
        <taxon>Metazoa</taxon>
        <taxon>Chordata</taxon>
        <taxon>Craniata</taxon>
        <taxon>Vertebrata</taxon>
        <taxon>Euteleostomi</taxon>
        <taxon>Actinopterygii</taxon>
        <taxon>Neopterygii</taxon>
        <taxon>Teleostei</taxon>
        <taxon>Neoteleostei</taxon>
        <taxon>Acanthomorphata</taxon>
        <taxon>Carangaria</taxon>
        <taxon>Carangaria incertae sedis</taxon>
        <taxon>Centropomidae</taxon>
        <taxon>Lates</taxon>
    </lineage>
</organism>
<sequence>MESAVSCREPFTRTELFDCLTDTYRCFLTGSCPTRSPADVAGMIFTGVCELVPMELTCISVTLVDKMIHLMSKSPPPEVSVFCAELLRVLFQDMDLMSQLVHQFQTEDQIISHLAAKSVSTCAVYHLHKS</sequence>
<gene>
    <name evidence="1" type="ORF">AKAME5_000808600</name>
</gene>
<feature type="non-terminal residue" evidence="1">
    <location>
        <position position="1"/>
    </location>
</feature>